<evidence type="ECO:0000313" key="2">
    <source>
        <dbReference type="EMBL" id="AOW07347.1"/>
    </source>
</evidence>
<evidence type="ECO:0000256" key="1">
    <source>
        <dbReference type="SAM" id="MobiDB-lite"/>
    </source>
</evidence>
<dbReference type="VEuPathDB" id="FungiDB:YALI0_F18128g"/>
<proteinExistence type="predicted"/>
<evidence type="ECO:0008006" key="4">
    <source>
        <dbReference type="Google" id="ProtNLM"/>
    </source>
</evidence>
<name>A0A1D8NNY8_YARLL</name>
<dbReference type="GO" id="GO:0043248">
    <property type="term" value="P:proteasome assembly"/>
    <property type="evidence" value="ECO:0007669"/>
    <property type="project" value="TreeGrafter"/>
</dbReference>
<reference evidence="2 3" key="1">
    <citation type="journal article" date="2016" name="PLoS ONE">
        <title>Sequence Assembly of Yarrowia lipolytica Strain W29/CLIB89 Shows Transposable Element Diversity.</title>
        <authorList>
            <person name="Magnan C."/>
            <person name="Yu J."/>
            <person name="Chang I."/>
            <person name="Jahn E."/>
            <person name="Kanomata Y."/>
            <person name="Wu J."/>
            <person name="Zeller M."/>
            <person name="Oakes M."/>
            <person name="Baldi P."/>
            <person name="Sandmeyer S."/>
        </authorList>
    </citation>
    <scope>NUCLEOTIDE SEQUENCE [LARGE SCALE GENOMIC DNA]</scope>
    <source>
        <strain evidence="3">CLIB89(W29)</strain>
    </source>
</reference>
<dbReference type="PANTHER" id="PTHR42342:SF1">
    <property type="entry name" value="STATIONARY PHASE PROTEIN 5"/>
    <property type="match status" value="1"/>
</dbReference>
<accession>A0A1D8NNY8</accession>
<dbReference type="Proteomes" id="UP000182444">
    <property type="component" value="Chromosome 1F"/>
</dbReference>
<protein>
    <recommendedName>
        <fullName evidence="4">Stationary phase protein 5</fullName>
    </recommendedName>
</protein>
<sequence length="397" mass="44996">MPFFKNLVRFTRDVTRDFSRTVHETYESLAFNISLRCEARLQAHREVLSYARAGRPLTFRQKFDMFSKHRQHARRMHTRHFSSNNCARHISRVFENGYNYQRAPGCRRRITYPLAGYAIRRAFSSAFERKDTTCNFGRRLYATMAMPCKGIHKLQKTAFGGKSIVEVTSQLRVRELDLCSAAQEYFPRYFLPVEVESVTEEESLFQSSSWVACLEPTSTGTFVDFNFAPQLSLEAEQLTTESLDQLERDLQAFVQETKVLLKDIKTVCASLGELPVTVNKNNVRVHFPNADAEKVNIMLKDIGVTRGVITEEESSDSSSESLMSASVVETNWNEFLEGSRLQPAVQARTEAISVSDLCSTPPSLSESPSSASSYSLSNESSQENTHMDSSVEIVSIY</sequence>
<dbReference type="RefSeq" id="XP_505564.1">
    <property type="nucleotide sequence ID" value="XM_505564.3"/>
</dbReference>
<dbReference type="VEuPathDB" id="FungiDB:YALI1_F24099g"/>
<organism evidence="2 3">
    <name type="scientific">Yarrowia lipolytica</name>
    <name type="common">Candida lipolytica</name>
    <dbReference type="NCBI Taxonomy" id="4952"/>
    <lineage>
        <taxon>Eukaryota</taxon>
        <taxon>Fungi</taxon>
        <taxon>Dikarya</taxon>
        <taxon>Ascomycota</taxon>
        <taxon>Saccharomycotina</taxon>
        <taxon>Dipodascomycetes</taxon>
        <taxon>Dipodascales</taxon>
        <taxon>Dipodascales incertae sedis</taxon>
        <taxon>Yarrowia</taxon>
    </lineage>
</organism>
<dbReference type="AlphaFoldDB" id="A0A1D8NNY8"/>
<dbReference type="PANTHER" id="PTHR42342">
    <property type="entry name" value="STATIONARY PHASE PROTEIN 5"/>
    <property type="match status" value="1"/>
</dbReference>
<dbReference type="eggNOG" id="ENOG502S2SB">
    <property type="taxonomic scope" value="Eukaryota"/>
</dbReference>
<dbReference type="GO" id="GO:0070628">
    <property type="term" value="F:proteasome binding"/>
    <property type="evidence" value="ECO:0007669"/>
    <property type="project" value="InterPro"/>
</dbReference>
<evidence type="ECO:0000313" key="3">
    <source>
        <dbReference type="Proteomes" id="UP000182444"/>
    </source>
</evidence>
<dbReference type="EMBL" id="CP017558">
    <property type="protein sequence ID" value="AOW07347.1"/>
    <property type="molecule type" value="Genomic_DNA"/>
</dbReference>
<dbReference type="OrthoDB" id="4088411at2759"/>
<dbReference type="KEGG" id="yli:2908666"/>
<feature type="compositionally biased region" description="Low complexity" evidence="1">
    <location>
        <begin position="357"/>
        <end position="383"/>
    </location>
</feature>
<dbReference type="InterPro" id="IPR038816">
    <property type="entry name" value="Stationary_phase_5"/>
</dbReference>
<feature type="region of interest" description="Disordered" evidence="1">
    <location>
        <begin position="357"/>
        <end position="397"/>
    </location>
</feature>
<gene>
    <name evidence="2" type="ORF">YALI1_F24099g</name>
</gene>
<dbReference type="GeneID" id="2908666"/>